<accession>A0A0D0CCH0</accession>
<dbReference type="STRING" id="930991.A0A0D0CCH0"/>
<evidence type="ECO:0000313" key="11">
    <source>
        <dbReference type="EMBL" id="KIK80462.1"/>
    </source>
</evidence>
<reference evidence="11 12" key="1">
    <citation type="submission" date="2014-04" db="EMBL/GenBank/DDBJ databases">
        <authorList>
            <consortium name="DOE Joint Genome Institute"/>
            <person name="Kuo A."/>
            <person name="Kohler A."/>
            <person name="Jargeat P."/>
            <person name="Nagy L.G."/>
            <person name="Floudas D."/>
            <person name="Copeland A."/>
            <person name="Barry K.W."/>
            <person name="Cichocki N."/>
            <person name="Veneault-Fourrey C."/>
            <person name="LaButti K."/>
            <person name="Lindquist E.A."/>
            <person name="Lipzen A."/>
            <person name="Lundell T."/>
            <person name="Morin E."/>
            <person name="Murat C."/>
            <person name="Sun H."/>
            <person name="Tunlid A."/>
            <person name="Henrissat B."/>
            <person name="Grigoriev I.V."/>
            <person name="Hibbett D.S."/>
            <person name="Martin F."/>
            <person name="Nordberg H.P."/>
            <person name="Cantor M.N."/>
            <person name="Hua S.X."/>
        </authorList>
    </citation>
    <scope>NUCLEOTIDE SEQUENCE [LARGE SCALE GENOMIC DNA]</scope>
    <source>
        <strain evidence="11 12">Ve08.2h10</strain>
    </source>
</reference>
<evidence type="ECO:0000256" key="5">
    <source>
        <dbReference type="ARBA" id="ARBA00022989"/>
    </source>
</evidence>
<dbReference type="InterPro" id="IPR018625">
    <property type="entry name" value="Pet100"/>
</dbReference>
<gene>
    <name evidence="11" type="ORF">PAXRUDRAFT_158646</name>
</gene>
<dbReference type="GO" id="GO:0005743">
    <property type="term" value="C:mitochondrial inner membrane"/>
    <property type="evidence" value="ECO:0007669"/>
    <property type="project" value="TreeGrafter"/>
</dbReference>
<keyword evidence="7" id="KW-0472">Membrane</keyword>
<protein>
    <submittedName>
        <fullName evidence="11">Uncharacterized protein</fullName>
    </submittedName>
</protein>
<keyword evidence="6" id="KW-0496">Mitochondrion</keyword>
<proteinExistence type="inferred from homology"/>
<dbReference type="GO" id="GO:0051082">
    <property type="term" value="F:unfolded protein binding"/>
    <property type="evidence" value="ECO:0007669"/>
    <property type="project" value="TreeGrafter"/>
</dbReference>
<sequence length="100" mass="11905">MGGANLEVFKFGLYLFVPVFALLHFGDPQWYHDNVLPYKDRLFRPIDQTHRYLPTDQEAVRNELTRIKAEKLARRMEREEEAQAQASPPQTSQGWLRSWW</sequence>
<dbReference type="InParanoid" id="A0A0D0CCH0"/>
<dbReference type="AlphaFoldDB" id="A0A0D0CCH0"/>
<evidence type="ECO:0000256" key="10">
    <source>
        <dbReference type="SAM" id="SignalP"/>
    </source>
</evidence>
<evidence type="ECO:0000256" key="4">
    <source>
        <dbReference type="ARBA" id="ARBA00022946"/>
    </source>
</evidence>
<dbReference type="EMBL" id="KN826014">
    <property type="protein sequence ID" value="KIK80462.1"/>
    <property type="molecule type" value="Genomic_DNA"/>
</dbReference>
<evidence type="ECO:0000256" key="7">
    <source>
        <dbReference type="ARBA" id="ARBA00023136"/>
    </source>
</evidence>
<evidence type="ECO:0000256" key="1">
    <source>
        <dbReference type="ARBA" id="ARBA00004167"/>
    </source>
</evidence>
<keyword evidence="5" id="KW-1133">Transmembrane helix</keyword>
<name>A0A0D0CCH0_9AGAM</name>
<dbReference type="PANTHER" id="PTHR33968:SF1">
    <property type="entry name" value="PROTEIN PET100 HOMOLOG, MITOCHONDRIAL"/>
    <property type="match status" value="1"/>
</dbReference>
<feature type="compositionally biased region" description="Polar residues" evidence="9">
    <location>
        <begin position="87"/>
        <end position="100"/>
    </location>
</feature>
<evidence type="ECO:0000256" key="3">
    <source>
        <dbReference type="ARBA" id="ARBA00022692"/>
    </source>
</evidence>
<dbReference type="GO" id="GO:0033617">
    <property type="term" value="P:mitochondrial respiratory chain complex IV assembly"/>
    <property type="evidence" value="ECO:0007669"/>
    <property type="project" value="InterPro"/>
</dbReference>
<feature type="signal peptide" evidence="10">
    <location>
        <begin position="1"/>
        <end position="21"/>
    </location>
</feature>
<keyword evidence="10" id="KW-0732">Signal</keyword>
<evidence type="ECO:0000256" key="2">
    <source>
        <dbReference type="ARBA" id="ARBA00004325"/>
    </source>
</evidence>
<keyword evidence="12" id="KW-1185">Reference proteome</keyword>
<organism evidence="11 12">
    <name type="scientific">Paxillus rubicundulus Ve08.2h10</name>
    <dbReference type="NCBI Taxonomy" id="930991"/>
    <lineage>
        <taxon>Eukaryota</taxon>
        <taxon>Fungi</taxon>
        <taxon>Dikarya</taxon>
        <taxon>Basidiomycota</taxon>
        <taxon>Agaricomycotina</taxon>
        <taxon>Agaricomycetes</taxon>
        <taxon>Agaricomycetidae</taxon>
        <taxon>Boletales</taxon>
        <taxon>Paxilineae</taxon>
        <taxon>Paxillaceae</taxon>
        <taxon>Paxillus</taxon>
    </lineage>
</organism>
<dbReference type="OrthoDB" id="18175at2759"/>
<keyword evidence="4" id="KW-0809">Transit peptide</keyword>
<reference evidence="12" key="2">
    <citation type="submission" date="2015-01" db="EMBL/GenBank/DDBJ databases">
        <title>Evolutionary Origins and Diversification of the Mycorrhizal Mutualists.</title>
        <authorList>
            <consortium name="DOE Joint Genome Institute"/>
            <consortium name="Mycorrhizal Genomics Consortium"/>
            <person name="Kohler A."/>
            <person name="Kuo A."/>
            <person name="Nagy L.G."/>
            <person name="Floudas D."/>
            <person name="Copeland A."/>
            <person name="Barry K.W."/>
            <person name="Cichocki N."/>
            <person name="Veneault-Fourrey C."/>
            <person name="LaButti K."/>
            <person name="Lindquist E.A."/>
            <person name="Lipzen A."/>
            <person name="Lundell T."/>
            <person name="Morin E."/>
            <person name="Murat C."/>
            <person name="Riley R."/>
            <person name="Ohm R."/>
            <person name="Sun H."/>
            <person name="Tunlid A."/>
            <person name="Henrissat B."/>
            <person name="Grigoriev I.V."/>
            <person name="Hibbett D.S."/>
            <person name="Martin F."/>
        </authorList>
    </citation>
    <scope>NUCLEOTIDE SEQUENCE [LARGE SCALE GENOMIC DNA]</scope>
    <source>
        <strain evidence="12">Ve08.2h10</strain>
    </source>
</reference>
<dbReference type="Pfam" id="PF09803">
    <property type="entry name" value="Pet100"/>
    <property type="match status" value="1"/>
</dbReference>
<evidence type="ECO:0000256" key="9">
    <source>
        <dbReference type="SAM" id="MobiDB-lite"/>
    </source>
</evidence>
<keyword evidence="3" id="KW-0812">Transmembrane</keyword>
<feature type="chain" id="PRO_5002207839" evidence="10">
    <location>
        <begin position="22"/>
        <end position="100"/>
    </location>
</feature>
<evidence type="ECO:0000256" key="8">
    <source>
        <dbReference type="ARBA" id="ARBA00038077"/>
    </source>
</evidence>
<dbReference type="Proteomes" id="UP000054538">
    <property type="component" value="Unassembled WGS sequence"/>
</dbReference>
<feature type="region of interest" description="Disordered" evidence="9">
    <location>
        <begin position="75"/>
        <end position="100"/>
    </location>
</feature>
<comment type="subcellular location">
    <subcellularLocation>
        <location evidence="1">Membrane</location>
        <topology evidence="1">Single-pass membrane protein</topology>
    </subcellularLocation>
    <subcellularLocation>
        <location evidence="2">Mitochondrion membrane</location>
    </subcellularLocation>
</comment>
<evidence type="ECO:0000256" key="6">
    <source>
        <dbReference type="ARBA" id="ARBA00023128"/>
    </source>
</evidence>
<comment type="similarity">
    <text evidence="8">Belongs to the PET100 family.</text>
</comment>
<dbReference type="HOGENOM" id="CLU_156745_1_1_1"/>
<evidence type="ECO:0000313" key="12">
    <source>
        <dbReference type="Proteomes" id="UP000054538"/>
    </source>
</evidence>
<dbReference type="PANTHER" id="PTHR33968">
    <property type="entry name" value="PROTEIN PET100 HOMOLOG, MITOCHONDRIAL"/>
    <property type="match status" value="1"/>
</dbReference>